<sequence length="660" mass="75097">MNGDEFKTPLNRRYNALSSRSTATKRDSLAAELEKDPQLSTAKRQQRAQVFNSTMSHASLERQLLTAQTANTELEKKLLQKDLQIEKLERDRRWLSDREKEEREEKDREREAHDEDKRRLDAELRSMRSSLTATREELVDLQDVHSALSRSTSQTIASQKSQIATLTRQTNVLEEELSHATATADDRSKALAEIRIQHDDLLTSSHVTSDSEDMQIVREELHRQAAYHRTLESTNARLTAELSVLKERHASVEVLREEKRGLEKKLTTLEEMRERVVRLEAQVEAGRREREAWAETETDTVLSQTLSDLRLTHARLLEEHGGTVALLRSREAELSDLTRREAEALATVDGLQDALRKAKDEVSRHQTRTALADREVGFSKALLASYKAEEDVPTAPDSQLESLLEEYKTMNAELLRQAKENSFTLELDKGQQEKATLQQELDQHVAKIEELEQTLFELSGEIAGGRHVPPKTRVLCLKENPDQQWVDLRQAAMDRLKSENEALLKRLKDLEDSGVRLGGAEDLVPRESWDQVVREKQDLEGEVKQKEKRLLRLQQIFTSKSAEFREAIASILGLKLAFYPNGQVRVTSTYDLNASFVFQPTSNTGGMKMQLVAQGEGGPQDLPNLMQYWIENEQCPPGFMASVTLECFDNWKRNGGAANG</sequence>
<evidence type="ECO:0000256" key="9">
    <source>
        <dbReference type="SAM" id="MobiDB-lite"/>
    </source>
</evidence>
<keyword evidence="6" id="KW-0539">Nucleus</keyword>
<comment type="subcellular location">
    <subcellularLocation>
        <location evidence="1">Nucleus</location>
    </subcellularLocation>
</comment>
<dbReference type="HOGENOM" id="CLU_021480_0_0_1"/>
<evidence type="ECO:0000256" key="7">
    <source>
        <dbReference type="ARBA" id="ARBA00023306"/>
    </source>
</evidence>
<dbReference type="OrthoDB" id="331602at2759"/>
<feature type="coiled-coil region" evidence="8">
    <location>
        <begin position="228"/>
        <end position="289"/>
    </location>
</feature>
<evidence type="ECO:0000256" key="6">
    <source>
        <dbReference type="ARBA" id="ARBA00023242"/>
    </source>
</evidence>
<feature type="coiled-coil region" evidence="8">
    <location>
        <begin position="341"/>
        <end position="368"/>
    </location>
</feature>
<evidence type="ECO:0000256" key="8">
    <source>
        <dbReference type="SAM" id="Coils"/>
    </source>
</evidence>
<evidence type="ECO:0000256" key="4">
    <source>
        <dbReference type="ARBA" id="ARBA00022618"/>
    </source>
</evidence>
<dbReference type="GO" id="GO:0000776">
    <property type="term" value="C:kinetochore"/>
    <property type="evidence" value="ECO:0007669"/>
    <property type="project" value="TreeGrafter"/>
</dbReference>
<feature type="coiled-coil region" evidence="8">
    <location>
        <begin position="493"/>
        <end position="556"/>
    </location>
</feature>
<evidence type="ECO:0000256" key="1">
    <source>
        <dbReference type="ARBA" id="ARBA00004123"/>
    </source>
</evidence>
<gene>
    <name evidence="10" type="ORF">K443DRAFT_683982</name>
</gene>
<feature type="region of interest" description="Disordered" evidence="9">
    <location>
        <begin position="1"/>
        <end position="48"/>
    </location>
</feature>
<dbReference type="Proteomes" id="UP000054477">
    <property type="component" value="Unassembled WGS sequence"/>
</dbReference>
<dbReference type="GO" id="GO:0051315">
    <property type="term" value="P:attachment of mitotic spindle microtubules to kinetochore"/>
    <property type="evidence" value="ECO:0007669"/>
    <property type="project" value="TreeGrafter"/>
</dbReference>
<dbReference type="PANTHER" id="PTHR23168:SF0">
    <property type="entry name" value="MITOTIC SPINDLE ASSEMBLY CHECKPOINT PROTEIN MAD1"/>
    <property type="match status" value="1"/>
</dbReference>
<protein>
    <recommendedName>
        <fullName evidence="3">Spindle assembly checkpoint component MAD1</fullName>
    </recommendedName>
</protein>
<dbReference type="GO" id="GO:0007094">
    <property type="term" value="P:mitotic spindle assembly checkpoint signaling"/>
    <property type="evidence" value="ECO:0007669"/>
    <property type="project" value="InterPro"/>
</dbReference>
<dbReference type="AlphaFoldDB" id="A0A0C9WYV0"/>
<dbReference type="Pfam" id="PF05557">
    <property type="entry name" value="MAD"/>
    <property type="match status" value="2"/>
</dbReference>
<dbReference type="STRING" id="1095629.A0A0C9WYV0"/>
<evidence type="ECO:0000256" key="3">
    <source>
        <dbReference type="ARBA" id="ARBA00022019"/>
    </source>
</evidence>
<reference evidence="11" key="2">
    <citation type="submission" date="2015-01" db="EMBL/GenBank/DDBJ databases">
        <title>Evolutionary Origins and Diversification of the Mycorrhizal Mutualists.</title>
        <authorList>
            <consortium name="DOE Joint Genome Institute"/>
            <consortium name="Mycorrhizal Genomics Consortium"/>
            <person name="Kohler A."/>
            <person name="Kuo A."/>
            <person name="Nagy L.G."/>
            <person name="Floudas D."/>
            <person name="Copeland A."/>
            <person name="Barry K.W."/>
            <person name="Cichocki N."/>
            <person name="Veneault-Fourrey C."/>
            <person name="LaButti K."/>
            <person name="Lindquist E.A."/>
            <person name="Lipzen A."/>
            <person name="Lundell T."/>
            <person name="Morin E."/>
            <person name="Murat C."/>
            <person name="Riley R."/>
            <person name="Ohm R."/>
            <person name="Sun H."/>
            <person name="Tunlid A."/>
            <person name="Henrissat B."/>
            <person name="Grigoriev I.V."/>
            <person name="Hibbett D.S."/>
            <person name="Martin F."/>
        </authorList>
    </citation>
    <scope>NUCLEOTIDE SEQUENCE [LARGE SCALE GENOMIC DNA]</scope>
    <source>
        <strain evidence="11">LaAM-08-1</strain>
    </source>
</reference>
<keyword evidence="4" id="KW-0132">Cell division</keyword>
<evidence type="ECO:0000256" key="2">
    <source>
        <dbReference type="ARBA" id="ARBA00008029"/>
    </source>
</evidence>
<keyword evidence="11" id="KW-1185">Reference proteome</keyword>
<keyword evidence="7" id="KW-0131">Cell cycle</keyword>
<dbReference type="GO" id="GO:0072686">
    <property type="term" value="C:mitotic spindle"/>
    <property type="evidence" value="ECO:0007669"/>
    <property type="project" value="TreeGrafter"/>
</dbReference>
<dbReference type="SUPFAM" id="SSF75704">
    <property type="entry name" value="Mitotic arrest deficient-like 1, Mad1"/>
    <property type="match status" value="1"/>
</dbReference>
<proteinExistence type="inferred from homology"/>
<dbReference type="Gene3D" id="1.20.5.170">
    <property type="match status" value="1"/>
</dbReference>
<dbReference type="EMBL" id="KN838806">
    <property type="protein sequence ID" value="KIJ94168.1"/>
    <property type="molecule type" value="Genomic_DNA"/>
</dbReference>
<comment type="similarity">
    <text evidence="2">Belongs to the MAD1 family.</text>
</comment>
<dbReference type="GO" id="GO:0051301">
    <property type="term" value="P:cell division"/>
    <property type="evidence" value="ECO:0007669"/>
    <property type="project" value="UniProtKB-KW"/>
</dbReference>
<dbReference type="PANTHER" id="PTHR23168">
    <property type="entry name" value="MITOTIC SPINDLE ASSEMBLY CHECKPOINT PROTEIN MAD1 MITOTIC ARREST DEFICIENT-LIKE PROTEIN 1"/>
    <property type="match status" value="1"/>
</dbReference>
<evidence type="ECO:0000313" key="10">
    <source>
        <dbReference type="EMBL" id="KIJ94168.1"/>
    </source>
</evidence>
<dbReference type="GO" id="GO:0005635">
    <property type="term" value="C:nuclear envelope"/>
    <property type="evidence" value="ECO:0007669"/>
    <property type="project" value="TreeGrafter"/>
</dbReference>
<feature type="compositionally biased region" description="Basic and acidic residues" evidence="9">
    <location>
        <begin position="24"/>
        <end position="37"/>
    </location>
</feature>
<evidence type="ECO:0000313" key="11">
    <source>
        <dbReference type="Proteomes" id="UP000054477"/>
    </source>
</evidence>
<feature type="region of interest" description="Disordered" evidence="9">
    <location>
        <begin position="97"/>
        <end position="116"/>
    </location>
</feature>
<keyword evidence="5" id="KW-0498">Mitosis</keyword>
<name>A0A0C9WYV0_9AGAR</name>
<dbReference type="InterPro" id="IPR008672">
    <property type="entry name" value="Mad1"/>
</dbReference>
<dbReference type="Gene3D" id="3.30.457.60">
    <property type="match status" value="1"/>
</dbReference>
<feature type="coiled-coil region" evidence="8">
    <location>
        <begin position="400"/>
        <end position="461"/>
    </location>
</feature>
<evidence type="ECO:0000256" key="5">
    <source>
        <dbReference type="ARBA" id="ARBA00022776"/>
    </source>
</evidence>
<keyword evidence="8" id="KW-0175">Coiled coil</keyword>
<reference evidence="10 11" key="1">
    <citation type="submission" date="2014-04" db="EMBL/GenBank/DDBJ databases">
        <authorList>
            <consortium name="DOE Joint Genome Institute"/>
            <person name="Kuo A."/>
            <person name="Kohler A."/>
            <person name="Nagy L.G."/>
            <person name="Floudas D."/>
            <person name="Copeland A."/>
            <person name="Barry K.W."/>
            <person name="Cichocki N."/>
            <person name="Veneault-Fourrey C."/>
            <person name="LaButti K."/>
            <person name="Lindquist E.A."/>
            <person name="Lipzen A."/>
            <person name="Lundell T."/>
            <person name="Morin E."/>
            <person name="Murat C."/>
            <person name="Sun H."/>
            <person name="Tunlid A."/>
            <person name="Henrissat B."/>
            <person name="Grigoriev I.V."/>
            <person name="Hibbett D.S."/>
            <person name="Martin F."/>
            <person name="Nordberg H.P."/>
            <person name="Cantor M.N."/>
            <person name="Hua S.X."/>
        </authorList>
    </citation>
    <scope>NUCLEOTIDE SEQUENCE [LARGE SCALE GENOMIC DNA]</scope>
    <source>
        <strain evidence="10 11">LaAM-08-1</strain>
    </source>
</reference>
<dbReference type="Gene3D" id="6.10.250.90">
    <property type="match status" value="1"/>
</dbReference>
<accession>A0A0C9WYV0</accession>
<organism evidence="10 11">
    <name type="scientific">Laccaria amethystina LaAM-08-1</name>
    <dbReference type="NCBI Taxonomy" id="1095629"/>
    <lineage>
        <taxon>Eukaryota</taxon>
        <taxon>Fungi</taxon>
        <taxon>Dikarya</taxon>
        <taxon>Basidiomycota</taxon>
        <taxon>Agaricomycotina</taxon>
        <taxon>Agaricomycetes</taxon>
        <taxon>Agaricomycetidae</taxon>
        <taxon>Agaricales</taxon>
        <taxon>Agaricineae</taxon>
        <taxon>Hydnangiaceae</taxon>
        <taxon>Laccaria</taxon>
    </lineage>
</organism>
<feature type="compositionally biased region" description="Polar residues" evidence="9">
    <location>
        <begin position="38"/>
        <end position="48"/>
    </location>
</feature>